<evidence type="ECO:0000256" key="1">
    <source>
        <dbReference type="SAM" id="MobiDB-lite"/>
    </source>
</evidence>
<evidence type="ECO:0000313" key="4">
    <source>
        <dbReference type="Proteomes" id="UP001519287"/>
    </source>
</evidence>
<feature type="transmembrane region" description="Helical" evidence="2">
    <location>
        <begin position="247"/>
        <end position="267"/>
    </location>
</feature>
<gene>
    <name evidence="3" type="ORF">J2Z66_003439</name>
</gene>
<dbReference type="RefSeq" id="WP_209972553.1">
    <property type="nucleotide sequence ID" value="NZ_JAGGLB010000010.1"/>
</dbReference>
<keyword evidence="2" id="KW-0472">Membrane</keyword>
<feature type="transmembrane region" description="Helical" evidence="2">
    <location>
        <begin position="120"/>
        <end position="139"/>
    </location>
</feature>
<protein>
    <recommendedName>
        <fullName evidence="5">Transmembrane protein</fullName>
    </recommendedName>
</protein>
<sequence>MTEKWKAQWLRSIWIRASRYISPSMFAAIGVLLITGFALFVPPYVGMADNGDFFRIIYSNGLYFNEPDYDNLRFGYFVKQYGIFQYFNENPTVVVSSQSLFIKAAIFLNKLLFSSVVFDIRFQAMMFTLLLVIAVYLLIEAVTWKVPKKRGYVIAAVAIFIFGDTAYTAYFNSFYGESIVYIMVLLMAASWLLMYRNRYNDYVMLGVFVISTLVLTMSKQQNAPVGIIAALMGLALIFIRKGKSYRLWTSFSLVLLFLSGIVAYTMISKEFVYINQYHAMTRGVLMQSANPEDAMKSFDINEQYAILKGAIYYEPFSTVDVNSKKLEEHFYSKYSFTSILAYYLVHPDQLGSIFQIAAKNSFTIRPDAMGNYEAIAGKEFGEHTGFFSIYSWFKQAATPKTLGFIVIWSLIVAGLYTPSFLRAVREKNPRRVQRLILLVTMILTGISGIIVSIIGAGDADLAKHLFLFTLAFDVVSFLTFADIVSRRLFHDEEEAVEQETRISPGNKGVSPLAAQKSV</sequence>
<keyword evidence="4" id="KW-1185">Reference proteome</keyword>
<proteinExistence type="predicted"/>
<feature type="transmembrane region" description="Helical" evidence="2">
    <location>
        <begin position="202"/>
        <end position="217"/>
    </location>
</feature>
<evidence type="ECO:0000313" key="3">
    <source>
        <dbReference type="EMBL" id="MBP1991832.1"/>
    </source>
</evidence>
<feature type="region of interest" description="Disordered" evidence="1">
    <location>
        <begin position="499"/>
        <end position="518"/>
    </location>
</feature>
<evidence type="ECO:0000256" key="2">
    <source>
        <dbReference type="SAM" id="Phobius"/>
    </source>
</evidence>
<feature type="transmembrane region" description="Helical" evidence="2">
    <location>
        <begin position="20"/>
        <end position="41"/>
    </location>
</feature>
<keyword evidence="2" id="KW-0812">Transmembrane</keyword>
<name>A0ABS4IW88_9BACL</name>
<accession>A0ABS4IW88</accession>
<organism evidence="3 4">
    <name type="scientific">Paenibacillus eucommiae</name>
    <dbReference type="NCBI Taxonomy" id="1355755"/>
    <lineage>
        <taxon>Bacteria</taxon>
        <taxon>Bacillati</taxon>
        <taxon>Bacillota</taxon>
        <taxon>Bacilli</taxon>
        <taxon>Bacillales</taxon>
        <taxon>Paenibacillaceae</taxon>
        <taxon>Paenibacillus</taxon>
    </lineage>
</organism>
<dbReference type="Proteomes" id="UP001519287">
    <property type="component" value="Unassembled WGS sequence"/>
</dbReference>
<feature type="transmembrane region" description="Helical" evidence="2">
    <location>
        <begin position="402"/>
        <end position="423"/>
    </location>
</feature>
<evidence type="ECO:0008006" key="5">
    <source>
        <dbReference type="Google" id="ProtNLM"/>
    </source>
</evidence>
<comment type="caution">
    <text evidence="3">The sequence shown here is derived from an EMBL/GenBank/DDBJ whole genome shotgun (WGS) entry which is preliminary data.</text>
</comment>
<feature type="transmembrane region" description="Helical" evidence="2">
    <location>
        <begin position="461"/>
        <end position="481"/>
    </location>
</feature>
<feature type="transmembrane region" description="Helical" evidence="2">
    <location>
        <begin position="178"/>
        <end position="195"/>
    </location>
</feature>
<feature type="transmembrane region" description="Helical" evidence="2">
    <location>
        <begin position="151"/>
        <end position="172"/>
    </location>
</feature>
<keyword evidence="2" id="KW-1133">Transmembrane helix</keyword>
<reference evidence="3 4" key="1">
    <citation type="submission" date="2021-03" db="EMBL/GenBank/DDBJ databases">
        <title>Genomic Encyclopedia of Type Strains, Phase IV (KMG-IV): sequencing the most valuable type-strain genomes for metagenomic binning, comparative biology and taxonomic classification.</title>
        <authorList>
            <person name="Goeker M."/>
        </authorList>
    </citation>
    <scope>NUCLEOTIDE SEQUENCE [LARGE SCALE GENOMIC DNA]</scope>
    <source>
        <strain evidence="3 4">DSM 26048</strain>
    </source>
</reference>
<feature type="transmembrane region" description="Helical" evidence="2">
    <location>
        <begin position="223"/>
        <end position="240"/>
    </location>
</feature>
<feature type="transmembrane region" description="Helical" evidence="2">
    <location>
        <begin position="435"/>
        <end position="455"/>
    </location>
</feature>
<dbReference type="EMBL" id="JAGGLB010000010">
    <property type="protein sequence ID" value="MBP1991832.1"/>
    <property type="molecule type" value="Genomic_DNA"/>
</dbReference>